<evidence type="ECO:0000256" key="2">
    <source>
        <dbReference type="ARBA" id="ARBA00022737"/>
    </source>
</evidence>
<dbReference type="SUPFAM" id="SSF48371">
    <property type="entry name" value="ARM repeat"/>
    <property type="match status" value="1"/>
</dbReference>
<dbReference type="GO" id="GO:0034271">
    <property type="term" value="C:phosphatidylinositol 3-kinase complex, class III, type I"/>
    <property type="evidence" value="ECO:0007669"/>
    <property type="project" value="TreeGrafter"/>
</dbReference>
<keyword evidence="1" id="KW-0808">Transferase</keyword>
<feature type="domain" description="Phosphatase 2A Regulatory Subunit A helical" evidence="3">
    <location>
        <begin position="6"/>
        <end position="122"/>
    </location>
</feature>
<dbReference type="GO" id="GO:0034272">
    <property type="term" value="C:phosphatidylinositol 3-kinase complex, class III, type II"/>
    <property type="evidence" value="ECO:0007669"/>
    <property type="project" value="TreeGrafter"/>
</dbReference>
<dbReference type="GO" id="GO:0071561">
    <property type="term" value="C:nucleus-vacuole junction"/>
    <property type="evidence" value="ECO:0007669"/>
    <property type="project" value="TreeGrafter"/>
</dbReference>
<dbReference type="InterPro" id="IPR055231">
    <property type="entry name" value="2AA_helical"/>
</dbReference>
<protein>
    <submittedName>
        <fullName evidence="6">Adaptin_N domain-containing protein</fullName>
    </submittedName>
</protein>
<evidence type="ECO:0000256" key="1">
    <source>
        <dbReference type="ARBA" id="ARBA00022527"/>
    </source>
</evidence>
<evidence type="ECO:0000313" key="4">
    <source>
        <dbReference type="EMBL" id="VDP21040.1"/>
    </source>
</evidence>
<dbReference type="GO" id="GO:0045324">
    <property type="term" value="P:late endosome to vacuole transport"/>
    <property type="evidence" value="ECO:0007669"/>
    <property type="project" value="InterPro"/>
</dbReference>
<name>A0A183I696_9BILA</name>
<dbReference type="STRING" id="387005.A0A183I696"/>
<dbReference type="WBParaSite" id="OFLC_0001526901-mRNA-1">
    <property type="protein sequence ID" value="OFLC_0001526901-mRNA-1"/>
    <property type="gene ID" value="OFLC_0001526901"/>
</dbReference>
<dbReference type="GO" id="GO:0006623">
    <property type="term" value="P:protein targeting to vacuole"/>
    <property type="evidence" value="ECO:0007669"/>
    <property type="project" value="TreeGrafter"/>
</dbReference>
<dbReference type="InterPro" id="IPR016024">
    <property type="entry name" value="ARM-type_fold"/>
</dbReference>
<keyword evidence="5" id="KW-1185">Reference proteome</keyword>
<evidence type="ECO:0000313" key="6">
    <source>
        <dbReference type="WBParaSite" id="OFLC_0001526901-mRNA-1"/>
    </source>
</evidence>
<dbReference type="InterPro" id="IPR011989">
    <property type="entry name" value="ARM-like"/>
</dbReference>
<dbReference type="EMBL" id="UZAJ01041836">
    <property type="protein sequence ID" value="VDP21040.1"/>
    <property type="molecule type" value="Genomic_DNA"/>
</dbReference>
<dbReference type="Proteomes" id="UP000267606">
    <property type="component" value="Unassembled WGS sequence"/>
</dbReference>
<keyword evidence="2" id="KW-0677">Repeat</keyword>
<dbReference type="Gene3D" id="1.25.10.10">
    <property type="entry name" value="Leucine-rich Repeat Variant"/>
    <property type="match status" value="1"/>
</dbReference>
<accession>A0A183I696</accession>
<proteinExistence type="predicted"/>
<dbReference type="Pfam" id="PF22956">
    <property type="entry name" value="VPS15-like_hel"/>
    <property type="match status" value="1"/>
</dbReference>
<sequence length="320" mass="37008">MVINRKPFILQGLHDYEEFVQLRTLCCICRLCEQDLLEKPAIYELLNDIIPFLAHPNEYLRMATLNILSTLDTKFNVADILCKVMPAVEPYIKERLIRLRNKFVVTASLRSYIPRPIWNYVVNISSVKSLLNFIADKRIYIALDGNSDSMFSTCKKYQPISAQLESCLKHLENLGLDHNIEDKLVRFENIITKMIHFRTSLDAANFNPNLGIIDLLETDVKLHVFDLTSDPKTACVKTVHANGQHPMEWRNIYDVVNTLASNFSGSLLTSEIRELSEYALLTSSFSNLGTDYNFAGNFFRKTFVLNFYWKFASYINFQKF</sequence>
<dbReference type="GO" id="GO:0004674">
    <property type="term" value="F:protein serine/threonine kinase activity"/>
    <property type="evidence" value="ECO:0007669"/>
    <property type="project" value="UniProtKB-KW"/>
</dbReference>
<reference evidence="4 5" key="2">
    <citation type="submission" date="2018-11" db="EMBL/GenBank/DDBJ databases">
        <authorList>
            <consortium name="Pathogen Informatics"/>
        </authorList>
    </citation>
    <scope>NUCLEOTIDE SEQUENCE [LARGE SCALE GENOMIC DNA]</scope>
</reference>
<dbReference type="PANTHER" id="PTHR17583:SF0">
    <property type="entry name" value="PHOSPHOINOSITIDE 3-KINASE REGULATORY SUBUNIT 4"/>
    <property type="match status" value="1"/>
</dbReference>
<evidence type="ECO:0000313" key="5">
    <source>
        <dbReference type="Proteomes" id="UP000267606"/>
    </source>
</evidence>
<dbReference type="AlphaFoldDB" id="A0A183I696"/>
<gene>
    <name evidence="4" type="ORF">OFLC_LOCUS15258</name>
</gene>
<reference evidence="6" key="1">
    <citation type="submission" date="2016-06" db="UniProtKB">
        <authorList>
            <consortium name="WormBaseParasite"/>
        </authorList>
    </citation>
    <scope>IDENTIFICATION</scope>
</reference>
<organism evidence="6">
    <name type="scientific">Onchocerca flexuosa</name>
    <dbReference type="NCBI Taxonomy" id="387005"/>
    <lineage>
        <taxon>Eukaryota</taxon>
        <taxon>Metazoa</taxon>
        <taxon>Ecdysozoa</taxon>
        <taxon>Nematoda</taxon>
        <taxon>Chromadorea</taxon>
        <taxon>Rhabditida</taxon>
        <taxon>Spirurina</taxon>
        <taxon>Spiruromorpha</taxon>
        <taxon>Filarioidea</taxon>
        <taxon>Onchocercidae</taxon>
        <taxon>Onchocerca</taxon>
    </lineage>
</organism>
<dbReference type="GO" id="GO:0016236">
    <property type="term" value="P:macroautophagy"/>
    <property type="evidence" value="ECO:0007669"/>
    <property type="project" value="InterPro"/>
</dbReference>
<dbReference type="InterPro" id="IPR045162">
    <property type="entry name" value="Vps15-like"/>
</dbReference>
<dbReference type="PANTHER" id="PTHR17583">
    <property type="entry name" value="PHOSPHOINOSITIDE 3-KINASE REGULATORY SUBUNIT 4"/>
    <property type="match status" value="1"/>
</dbReference>
<keyword evidence="1" id="KW-0723">Serine/threonine-protein kinase</keyword>
<keyword evidence="1" id="KW-0418">Kinase</keyword>
<dbReference type="GO" id="GO:0005770">
    <property type="term" value="C:late endosome"/>
    <property type="evidence" value="ECO:0007669"/>
    <property type="project" value="TreeGrafter"/>
</dbReference>
<evidence type="ECO:0000259" key="3">
    <source>
        <dbReference type="Pfam" id="PF22956"/>
    </source>
</evidence>